<protein>
    <submittedName>
        <fullName evidence="1">Uncharacterized protein</fullName>
    </submittedName>
</protein>
<dbReference type="Proteomes" id="UP000290289">
    <property type="component" value="Chromosome 9"/>
</dbReference>
<name>A0A498J3N6_MALDO</name>
<sequence length="68" mass="7834">MKFENGVFTIPPLAIDERTGPLFRNLIAFEQYYHGHLHKITSYAVLMDNLIDLSKDIDLLCERGILVN</sequence>
<dbReference type="Pfam" id="PF03140">
    <property type="entry name" value="DUF247"/>
    <property type="match status" value="1"/>
</dbReference>
<dbReference type="EMBL" id="RDQH01000335">
    <property type="protein sequence ID" value="RXH89275.1"/>
    <property type="molecule type" value="Genomic_DNA"/>
</dbReference>
<reference evidence="1 2" key="1">
    <citation type="submission" date="2018-10" db="EMBL/GenBank/DDBJ databases">
        <title>A high-quality apple genome assembly.</title>
        <authorList>
            <person name="Hu J."/>
        </authorList>
    </citation>
    <scope>NUCLEOTIDE SEQUENCE [LARGE SCALE GENOMIC DNA]</scope>
    <source>
        <strain evidence="2">cv. HFTH1</strain>
        <tissue evidence="1">Young leaf</tissue>
    </source>
</reference>
<accession>A0A498J3N6</accession>
<keyword evidence="2" id="KW-1185">Reference proteome</keyword>
<proteinExistence type="predicted"/>
<comment type="caution">
    <text evidence="1">The sequence shown here is derived from an EMBL/GenBank/DDBJ whole genome shotgun (WGS) entry which is preliminary data.</text>
</comment>
<evidence type="ECO:0000313" key="1">
    <source>
        <dbReference type="EMBL" id="RXH89275.1"/>
    </source>
</evidence>
<dbReference type="PANTHER" id="PTHR31170">
    <property type="entry name" value="BNAC04G53230D PROTEIN"/>
    <property type="match status" value="1"/>
</dbReference>
<gene>
    <name evidence="1" type="ORF">DVH24_031632</name>
</gene>
<dbReference type="InterPro" id="IPR004158">
    <property type="entry name" value="DUF247_pln"/>
</dbReference>
<organism evidence="1 2">
    <name type="scientific">Malus domestica</name>
    <name type="common">Apple</name>
    <name type="synonym">Pyrus malus</name>
    <dbReference type="NCBI Taxonomy" id="3750"/>
    <lineage>
        <taxon>Eukaryota</taxon>
        <taxon>Viridiplantae</taxon>
        <taxon>Streptophyta</taxon>
        <taxon>Embryophyta</taxon>
        <taxon>Tracheophyta</taxon>
        <taxon>Spermatophyta</taxon>
        <taxon>Magnoliopsida</taxon>
        <taxon>eudicotyledons</taxon>
        <taxon>Gunneridae</taxon>
        <taxon>Pentapetalae</taxon>
        <taxon>rosids</taxon>
        <taxon>fabids</taxon>
        <taxon>Rosales</taxon>
        <taxon>Rosaceae</taxon>
        <taxon>Amygdaloideae</taxon>
        <taxon>Maleae</taxon>
        <taxon>Malus</taxon>
    </lineage>
</organism>
<evidence type="ECO:0000313" key="2">
    <source>
        <dbReference type="Proteomes" id="UP000290289"/>
    </source>
</evidence>
<dbReference type="PANTHER" id="PTHR31170:SF17">
    <property type="match status" value="1"/>
</dbReference>
<dbReference type="AlphaFoldDB" id="A0A498J3N6"/>